<dbReference type="RefSeq" id="WP_346064516.1">
    <property type="nucleotide sequence ID" value="NZ_BRPJ01000007.1"/>
</dbReference>
<evidence type="ECO:0000313" key="1">
    <source>
        <dbReference type="EMBL" id="GLB28473.1"/>
    </source>
</evidence>
<evidence type="ECO:0000313" key="2">
    <source>
        <dbReference type="Proteomes" id="UP001419084"/>
    </source>
</evidence>
<dbReference type="Proteomes" id="UP001419084">
    <property type="component" value="Unassembled WGS sequence"/>
</dbReference>
<keyword evidence="2" id="KW-1185">Reference proteome</keyword>
<dbReference type="EMBL" id="BRPJ01000007">
    <property type="protein sequence ID" value="GLB28473.1"/>
    <property type="molecule type" value="Genomic_DNA"/>
</dbReference>
<sequence length="131" mass="14819">MNKKKSLNISDKQVLVGQFLASGKTMNKWCQDKGISTSTFHAWIKKYADSKYTNVDFVEVSKTTRGIAKTINEDAPLQNVEDLQSTTNYFKHNPKSQNIIITYKDFNINISNDTDLVRLSNVLKVVTGIDV</sequence>
<evidence type="ECO:0008006" key="3">
    <source>
        <dbReference type="Google" id="ProtNLM"/>
    </source>
</evidence>
<reference evidence="1 2" key="1">
    <citation type="journal article" date="2024" name="Int. J. Syst. Evol. Microbiol.">
        <title>Lacrimispora brassicae sp. nov. isolated from fermented cabbage, and proposal of Clostridium indicum Gundawar et al. 2019 and Clostridium methoxybenzovorans Mechichi et al. 1999 as heterotypic synonyms of Lacrimispora amygdalina (Parshina et al. 2003) Haas and Blanchard 2020 and Lacrimispora indolis (McClung and McCoy 1957) Haas and Blanchard 2020, respectively.</title>
        <authorList>
            <person name="Kobayashi H."/>
            <person name="Tanizawa Y."/>
            <person name="Sakamoto M."/>
            <person name="Ohkuma M."/>
            <person name="Tohno M."/>
        </authorList>
    </citation>
    <scope>NUCLEOTIDE SEQUENCE [LARGE SCALE GENOMIC DNA]</scope>
    <source>
        <strain evidence="1 2">DSM 12857</strain>
    </source>
</reference>
<gene>
    <name evidence="1" type="ORF">LAD12857_03960</name>
</gene>
<accession>A0ABQ5M0K4</accession>
<proteinExistence type="predicted"/>
<comment type="caution">
    <text evidence="1">The sequence shown here is derived from an EMBL/GenBank/DDBJ whole genome shotgun (WGS) entry which is preliminary data.</text>
</comment>
<dbReference type="NCBIfam" id="NF047593">
    <property type="entry name" value="IS66_ISAeme5_TnpA"/>
    <property type="match status" value="1"/>
</dbReference>
<organism evidence="1 2">
    <name type="scientific">Lacrimispora amygdalina</name>
    <dbReference type="NCBI Taxonomy" id="253257"/>
    <lineage>
        <taxon>Bacteria</taxon>
        <taxon>Bacillati</taxon>
        <taxon>Bacillota</taxon>
        <taxon>Clostridia</taxon>
        <taxon>Lachnospirales</taxon>
        <taxon>Lachnospiraceae</taxon>
        <taxon>Lacrimispora</taxon>
    </lineage>
</organism>
<name>A0ABQ5M0K4_9FIRM</name>
<protein>
    <recommendedName>
        <fullName evidence="3">Transposase</fullName>
    </recommendedName>
</protein>